<dbReference type="CDD" id="cd06173">
    <property type="entry name" value="MFS_MefA_like"/>
    <property type="match status" value="1"/>
</dbReference>
<evidence type="ECO:0000313" key="9">
    <source>
        <dbReference type="EMBL" id="APU17652.1"/>
    </source>
</evidence>
<evidence type="ECO:0000256" key="6">
    <source>
        <dbReference type="ARBA" id="ARBA00023136"/>
    </source>
</evidence>
<keyword evidence="10" id="KW-1185">Reference proteome</keyword>
<feature type="transmembrane region" description="Helical" evidence="8">
    <location>
        <begin position="341"/>
        <end position="361"/>
    </location>
</feature>
<feature type="compositionally biased region" description="Acidic residues" evidence="7">
    <location>
        <begin position="1"/>
        <end position="11"/>
    </location>
</feature>
<feature type="compositionally biased region" description="Low complexity" evidence="7">
    <location>
        <begin position="443"/>
        <end position="496"/>
    </location>
</feature>
<proteinExistence type="predicted"/>
<feature type="region of interest" description="Disordered" evidence="7">
    <location>
        <begin position="442"/>
        <end position="496"/>
    </location>
</feature>
<feature type="transmembrane region" description="Helical" evidence="8">
    <location>
        <begin position="381"/>
        <end position="400"/>
    </location>
</feature>
<keyword evidence="6 8" id="KW-0472">Membrane</keyword>
<feature type="region of interest" description="Disordered" evidence="7">
    <location>
        <begin position="537"/>
        <end position="564"/>
    </location>
</feature>
<evidence type="ECO:0000256" key="4">
    <source>
        <dbReference type="ARBA" id="ARBA00022692"/>
    </source>
</evidence>
<dbReference type="InterPro" id="IPR036259">
    <property type="entry name" value="MFS_trans_sf"/>
</dbReference>
<feature type="transmembrane region" description="Helical" evidence="8">
    <location>
        <begin position="244"/>
        <end position="267"/>
    </location>
</feature>
<comment type="subcellular location">
    <subcellularLocation>
        <location evidence="1">Cell inner membrane</location>
        <topology evidence="1">Multi-pass membrane protein</topology>
    </subcellularLocation>
</comment>
<evidence type="ECO:0000256" key="2">
    <source>
        <dbReference type="ARBA" id="ARBA00022448"/>
    </source>
</evidence>
<protein>
    <submittedName>
        <fullName evidence="9">Arabinose efflux permease family protein</fullName>
    </submittedName>
</protein>
<feature type="transmembrane region" description="Helical" evidence="8">
    <location>
        <begin position="318"/>
        <end position="335"/>
    </location>
</feature>
<keyword evidence="2" id="KW-0813">Transport</keyword>
<dbReference type="Proteomes" id="UP000185511">
    <property type="component" value="Chromosome"/>
</dbReference>
<evidence type="ECO:0000256" key="8">
    <source>
        <dbReference type="SAM" id="Phobius"/>
    </source>
</evidence>
<keyword evidence="3" id="KW-1003">Cell membrane</keyword>
<evidence type="ECO:0000256" key="7">
    <source>
        <dbReference type="SAM" id="MobiDB-lite"/>
    </source>
</evidence>
<name>A0AAC9LHF4_9PSEU</name>
<reference evidence="10" key="1">
    <citation type="submission" date="2016-06" db="EMBL/GenBank/DDBJ databases">
        <title>Complete genome sequence of Actinoalloteichus fjordicus DSM 46855 (=ADI127-17), type strain of the new species Actinoalloteichus fjordicus.</title>
        <authorList>
            <person name="Ruckert C."/>
            <person name="Nouioui I."/>
            <person name="Willmese J."/>
            <person name="van Wezel G."/>
            <person name="Klenk H.-P."/>
            <person name="Kalinowski J."/>
            <person name="Zotchev S.B."/>
        </authorList>
    </citation>
    <scope>NUCLEOTIDE SEQUENCE [LARGE SCALE GENOMIC DNA]</scope>
    <source>
        <strain evidence="10">ADI127-7</strain>
    </source>
</reference>
<dbReference type="PANTHER" id="PTHR23513:SF9">
    <property type="entry name" value="ENTEROBACTIN EXPORTER ENTS"/>
    <property type="match status" value="1"/>
</dbReference>
<dbReference type="InterPro" id="IPR010290">
    <property type="entry name" value="TM_effector"/>
</dbReference>
<dbReference type="GO" id="GO:0005886">
    <property type="term" value="C:plasma membrane"/>
    <property type="evidence" value="ECO:0007669"/>
    <property type="project" value="UniProtKB-SubCell"/>
</dbReference>
<feature type="transmembrane region" description="Helical" evidence="8">
    <location>
        <begin position="287"/>
        <end position="311"/>
    </location>
</feature>
<dbReference type="Pfam" id="PF05977">
    <property type="entry name" value="MFS_3"/>
    <property type="match status" value="1"/>
</dbReference>
<evidence type="ECO:0000256" key="5">
    <source>
        <dbReference type="ARBA" id="ARBA00022989"/>
    </source>
</evidence>
<keyword evidence="4 8" id="KW-0812">Transmembrane</keyword>
<keyword evidence="5 8" id="KW-1133">Transmembrane helix</keyword>
<feature type="transmembrane region" description="Helical" evidence="8">
    <location>
        <begin position="174"/>
        <end position="197"/>
    </location>
</feature>
<organism evidence="9 10">
    <name type="scientific">Actinoalloteichus fjordicus</name>
    <dbReference type="NCBI Taxonomy" id="1612552"/>
    <lineage>
        <taxon>Bacteria</taxon>
        <taxon>Bacillati</taxon>
        <taxon>Actinomycetota</taxon>
        <taxon>Actinomycetes</taxon>
        <taxon>Pseudonocardiales</taxon>
        <taxon>Pseudonocardiaceae</taxon>
        <taxon>Actinoalloteichus</taxon>
    </lineage>
</organism>
<feature type="region of interest" description="Disordered" evidence="7">
    <location>
        <begin position="1"/>
        <end position="26"/>
    </location>
</feature>
<dbReference type="EMBL" id="CP016076">
    <property type="protein sequence ID" value="APU17652.1"/>
    <property type="molecule type" value="Genomic_DNA"/>
</dbReference>
<sequence>MSEPGLDDNDESSTSSPPPRRPRGRLGRLGRLMLDTEPLRVAPFRRLWTSTVVTSVGAQFAAVAVPKQIFDITGSSGWVGLTGLFGLVPLLVFGLWGGAIADSVDRRKLMIVTNLGIATTALLLWAAAAVNTDSVWTVLLLYALQQSFFAVNMPARTASVARLVSTAQLPAAQALTATVAQLGAVVGPLLAGILLPFVGLSTLYLVDALSLLVALAAVWRLPAMPPSASAPRRAGLRSVIDGVRYMRVHTVLVAVLVLDVIAMVFGLPRALFPEMAERTFGDPPGGGAALGLLYAALPLGAFLFGLFSGWVTRIRRQGAGLVIAGLCWGLAVIGFGLADSLWLAVLFLALGGAADLVGTIYRGAMLQTVATDDMRGRTQGVFLVVVAGGPRLADVLHGTAGASVGTAAATAGGGVLVVVLTIVGALLLPAVWRYRPPVDDQDAAGAGAAGSDAAPSDAAQVGAAQVGAAESESARAEPAGPEPESTGLVPGGAAAVDTDTDVGAVDTADTGVGAGDTADAPVGALDTVLAVDAVDPEIRTTGHESDVPAETERNGQRGGDATVR</sequence>
<dbReference type="AlphaFoldDB" id="A0AAC9LHF4"/>
<feature type="compositionally biased region" description="Basic and acidic residues" evidence="7">
    <location>
        <begin position="537"/>
        <end position="555"/>
    </location>
</feature>
<evidence type="ECO:0000256" key="3">
    <source>
        <dbReference type="ARBA" id="ARBA00022475"/>
    </source>
</evidence>
<dbReference type="Gene3D" id="1.20.1250.20">
    <property type="entry name" value="MFS general substrate transporter like domains"/>
    <property type="match status" value="1"/>
</dbReference>
<accession>A0AAC9LHF4</accession>
<evidence type="ECO:0000256" key="1">
    <source>
        <dbReference type="ARBA" id="ARBA00004429"/>
    </source>
</evidence>
<gene>
    <name evidence="9" type="ORF">UA74_28255</name>
</gene>
<evidence type="ECO:0000313" key="10">
    <source>
        <dbReference type="Proteomes" id="UP000185511"/>
    </source>
</evidence>
<feature type="transmembrane region" description="Helical" evidence="8">
    <location>
        <begin position="406"/>
        <end position="428"/>
    </location>
</feature>
<feature type="transmembrane region" description="Helical" evidence="8">
    <location>
        <begin position="77"/>
        <end position="97"/>
    </location>
</feature>
<dbReference type="SUPFAM" id="SSF103473">
    <property type="entry name" value="MFS general substrate transporter"/>
    <property type="match status" value="1"/>
</dbReference>
<dbReference type="PANTHER" id="PTHR23513">
    <property type="entry name" value="INTEGRAL MEMBRANE EFFLUX PROTEIN-RELATED"/>
    <property type="match status" value="1"/>
</dbReference>
<dbReference type="KEGG" id="acad:UA74_28255"/>